<dbReference type="NCBIfam" id="NF037982">
    <property type="entry name" value="Nramp_1"/>
    <property type="match status" value="1"/>
</dbReference>
<dbReference type="GO" id="GO:0015086">
    <property type="term" value="F:cadmium ion transmembrane transporter activity"/>
    <property type="evidence" value="ECO:0007669"/>
    <property type="project" value="TreeGrafter"/>
</dbReference>
<feature type="transmembrane region" description="Helical" evidence="7">
    <location>
        <begin position="401"/>
        <end position="420"/>
    </location>
</feature>
<keyword evidence="3" id="KW-0813">Transport</keyword>
<feature type="transmembrane region" description="Helical" evidence="7">
    <location>
        <begin position="167"/>
        <end position="186"/>
    </location>
</feature>
<comment type="subcellular location">
    <subcellularLocation>
        <location evidence="1">Membrane</location>
        <topology evidence="1">Multi-pass membrane protein</topology>
    </subcellularLocation>
</comment>
<keyword evidence="9" id="KW-1185">Reference proteome</keyword>
<feature type="transmembrane region" description="Helical" evidence="7">
    <location>
        <begin position="198"/>
        <end position="216"/>
    </location>
</feature>
<protein>
    <submittedName>
        <fullName evidence="8">Uncharacterized protein</fullName>
    </submittedName>
</protein>
<dbReference type="GO" id="GO:0005384">
    <property type="term" value="F:manganese ion transmembrane transporter activity"/>
    <property type="evidence" value="ECO:0007669"/>
    <property type="project" value="TreeGrafter"/>
</dbReference>
<dbReference type="AlphaFoldDB" id="A0AAN7SGF9"/>
<evidence type="ECO:0000256" key="6">
    <source>
        <dbReference type="ARBA" id="ARBA00023136"/>
    </source>
</evidence>
<feature type="transmembrane region" description="Helical" evidence="7">
    <location>
        <begin position="239"/>
        <end position="258"/>
    </location>
</feature>
<dbReference type="GO" id="GO:0005381">
    <property type="term" value="F:iron ion transmembrane transporter activity"/>
    <property type="evidence" value="ECO:0007669"/>
    <property type="project" value="TreeGrafter"/>
</dbReference>
<evidence type="ECO:0000313" key="8">
    <source>
        <dbReference type="EMBL" id="KAK4878564.1"/>
    </source>
</evidence>
<keyword evidence="6 7" id="KW-0472">Membrane</keyword>
<gene>
    <name evidence="8" type="ORF">RN001_011070</name>
</gene>
<dbReference type="Pfam" id="PF01566">
    <property type="entry name" value="Nramp"/>
    <property type="match status" value="1"/>
</dbReference>
<keyword evidence="4 7" id="KW-0812">Transmembrane</keyword>
<dbReference type="PANTHER" id="PTHR11706:SF33">
    <property type="entry name" value="NATURAL RESISTANCE-ASSOCIATED MACROPHAGE PROTEIN 2"/>
    <property type="match status" value="1"/>
</dbReference>
<dbReference type="PRINTS" id="PR00447">
    <property type="entry name" value="NATRESASSCMP"/>
</dbReference>
<sequence length="548" mass="61599">MSSSDIRYDLLYDTTPDRPSNSQEPDVAFIPTDQTYFSDEKIHIPEEETSSFSFKKLWAFTGPGFLMSIAFLDPGNIESDLQSGTIVQYKLLWVLLSTTVLGLLMQRLSARLGVVTGMHLAEICYRRYKKLPRLGLWIMIEIAIIGSDMQEVIGTAIAIFLLSSKTVPLWAGVLITIFDTFTFLFLDKYGLRKLEFLFALLISIMAVTFGYEFFVAKPDILQVFEGMFYPWCSDCDNSALLQAVGIIGAIIMPHNLYLHSALVKSRDIDRKRPEKVRDANLYFFIECCIAVFVSFIINVFVVAVFAHGLYQKTNRDIIESCDKYPFLNASTIFPNNTEYVEADIHKGGIFLGCTFGIVALYIWAIGILASGQSSTMTGTYAGQFAMEGFLNLQWARWKRVLLTRSIAIVPTFCLAFFSNIEDLTSMNDILNAVMSVQLPFALIPTIAFTSNVGIMGEFVNGIPNIIMANVVSFGIIGVNTYFVIVTLSHLNLLWYWVVLIAVVATCYTVFCIYLIIHMVVYIGASRLLTFNFVRKYICDETTLSSAIN</sequence>
<dbReference type="EMBL" id="JARPUR010000004">
    <property type="protein sequence ID" value="KAK4878564.1"/>
    <property type="molecule type" value="Genomic_DNA"/>
</dbReference>
<feature type="transmembrane region" description="Helical" evidence="7">
    <location>
        <begin position="432"/>
        <end position="454"/>
    </location>
</feature>
<evidence type="ECO:0000256" key="2">
    <source>
        <dbReference type="ARBA" id="ARBA00006670"/>
    </source>
</evidence>
<evidence type="ECO:0000313" key="9">
    <source>
        <dbReference type="Proteomes" id="UP001353858"/>
    </source>
</evidence>
<feature type="transmembrane region" description="Helical" evidence="7">
    <location>
        <begin position="493"/>
        <end position="516"/>
    </location>
</feature>
<evidence type="ECO:0000256" key="7">
    <source>
        <dbReference type="SAM" id="Phobius"/>
    </source>
</evidence>
<dbReference type="GO" id="GO:0010008">
    <property type="term" value="C:endosome membrane"/>
    <property type="evidence" value="ECO:0007669"/>
    <property type="project" value="TreeGrafter"/>
</dbReference>
<feature type="transmembrane region" description="Helical" evidence="7">
    <location>
        <begin position="466"/>
        <end position="487"/>
    </location>
</feature>
<dbReference type="Proteomes" id="UP001353858">
    <property type="component" value="Unassembled WGS sequence"/>
</dbReference>
<dbReference type="GO" id="GO:0005886">
    <property type="term" value="C:plasma membrane"/>
    <property type="evidence" value="ECO:0007669"/>
    <property type="project" value="TreeGrafter"/>
</dbReference>
<dbReference type="PANTHER" id="PTHR11706">
    <property type="entry name" value="SOLUTE CARRIER PROTEIN FAMILY 11 MEMBER"/>
    <property type="match status" value="1"/>
</dbReference>
<keyword evidence="5 7" id="KW-1133">Transmembrane helix</keyword>
<reference evidence="9" key="1">
    <citation type="submission" date="2023-01" db="EMBL/GenBank/DDBJ databases">
        <title>Key to firefly adult light organ development and bioluminescence: homeobox transcription factors regulate luciferase expression and transportation to peroxisome.</title>
        <authorList>
            <person name="Fu X."/>
        </authorList>
    </citation>
    <scope>NUCLEOTIDE SEQUENCE [LARGE SCALE GENOMIC DNA]</scope>
</reference>
<proteinExistence type="inferred from homology"/>
<feature type="transmembrane region" description="Helical" evidence="7">
    <location>
        <begin position="279"/>
        <end position="306"/>
    </location>
</feature>
<feature type="transmembrane region" description="Helical" evidence="7">
    <location>
        <begin position="136"/>
        <end position="161"/>
    </location>
</feature>
<comment type="similarity">
    <text evidence="2">Belongs to the NRAMP family.</text>
</comment>
<organism evidence="8 9">
    <name type="scientific">Aquatica leii</name>
    <dbReference type="NCBI Taxonomy" id="1421715"/>
    <lineage>
        <taxon>Eukaryota</taxon>
        <taxon>Metazoa</taxon>
        <taxon>Ecdysozoa</taxon>
        <taxon>Arthropoda</taxon>
        <taxon>Hexapoda</taxon>
        <taxon>Insecta</taxon>
        <taxon>Pterygota</taxon>
        <taxon>Neoptera</taxon>
        <taxon>Endopterygota</taxon>
        <taxon>Coleoptera</taxon>
        <taxon>Polyphaga</taxon>
        <taxon>Elateriformia</taxon>
        <taxon>Elateroidea</taxon>
        <taxon>Lampyridae</taxon>
        <taxon>Luciolinae</taxon>
        <taxon>Aquatica</taxon>
    </lineage>
</organism>
<dbReference type="InterPro" id="IPR001046">
    <property type="entry name" value="NRAMP_fam"/>
</dbReference>
<comment type="caution">
    <text evidence="8">The sequence shown here is derived from an EMBL/GenBank/DDBJ whole genome shotgun (WGS) entry which is preliminary data.</text>
</comment>
<dbReference type="NCBIfam" id="TIGR01197">
    <property type="entry name" value="nramp"/>
    <property type="match status" value="1"/>
</dbReference>
<name>A0AAN7SGF9_9COLE</name>
<evidence type="ECO:0000256" key="5">
    <source>
        <dbReference type="ARBA" id="ARBA00022989"/>
    </source>
</evidence>
<evidence type="ECO:0000256" key="3">
    <source>
        <dbReference type="ARBA" id="ARBA00022448"/>
    </source>
</evidence>
<evidence type="ECO:0000256" key="4">
    <source>
        <dbReference type="ARBA" id="ARBA00022692"/>
    </source>
</evidence>
<dbReference type="HAMAP" id="MF_00221">
    <property type="entry name" value="NRAMP"/>
    <property type="match status" value="1"/>
</dbReference>
<evidence type="ECO:0000256" key="1">
    <source>
        <dbReference type="ARBA" id="ARBA00004141"/>
    </source>
</evidence>
<accession>A0AAN7SGF9</accession>
<feature type="transmembrane region" description="Helical" evidence="7">
    <location>
        <begin position="349"/>
        <end position="369"/>
    </location>
</feature>